<evidence type="ECO:0000256" key="1">
    <source>
        <dbReference type="ARBA" id="ARBA00023125"/>
    </source>
</evidence>
<dbReference type="SMART" id="SM00530">
    <property type="entry name" value="HTH_XRE"/>
    <property type="match status" value="1"/>
</dbReference>
<reference evidence="3 4" key="1">
    <citation type="journal article" date="2007" name="Int. J. Syst. Evol. Microbiol.">
        <title>Paenibacillus ginsengarvi sp. nov., isolated from soil from ginseng cultivation.</title>
        <authorList>
            <person name="Yoon M.H."/>
            <person name="Ten L.N."/>
            <person name="Im W.T."/>
        </authorList>
    </citation>
    <scope>NUCLEOTIDE SEQUENCE [LARGE SCALE GENOMIC DNA]</scope>
    <source>
        <strain evidence="3 4">KCTC 13059</strain>
    </source>
</reference>
<feature type="domain" description="HTH cro/C1-type" evidence="2">
    <location>
        <begin position="14"/>
        <end position="65"/>
    </location>
</feature>
<dbReference type="PROSITE" id="PS50943">
    <property type="entry name" value="HTH_CROC1"/>
    <property type="match status" value="1"/>
</dbReference>
<keyword evidence="4" id="KW-1185">Reference proteome</keyword>
<comment type="caution">
    <text evidence="3">The sequence shown here is derived from an EMBL/GenBank/DDBJ whole genome shotgun (WGS) entry which is preliminary data.</text>
</comment>
<dbReference type="Proteomes" id="UP000282311">
    <property type="component" value="Unassembled WGS sequence"/>
</dbReference>
<sequence length="261" mass="29303">MGKEHLIGRIIFDLRTAKGLTQEQLGQRLNVSAQAVSKWEKGDSLPDISLVVDLVEILGCTTDYLLGNSGNLESKIPDFLQELEKASRDQQILVLGKIMNTIGKANIPGASSHPSLENDFSLPFIRIDETGLTLWANHKFVYIATVPFLRETVQSVTKRTDFPLNIVPPHFWKIVFALLPDIDHLSPHFTVEESKLRSLLPEEIPFENMMSEYIDLGYLERVRGGYRLNIKAEISARMFAAMFGLLDKVGSISTGYSAKKR</sequence>
<dbReference type="PANTHER" id="PTHR46558:SF11">
    <property type="entry name" value="HTH-TYPE TRANSCRIPTIONAL REGULATOR XRE"/>
    <property type="match status" value="1"/>
</dbReference>
<evidence type="ECO:0000313" key="4">
    <source>
        <dbReference type="Proteomes" id="UP000282311"/>
    </source>
</evidence>
<evidence type="ECO:0000259" key="2">
    <source>
        <dbReference type="PROSITE" id="PS50943"/>
    </source>
</evidence>
<dbReference type="GO" id="GO:0003677">
    <property type="term" value="F:DNA binding"/>
    <property type="evidence" value="ECO:0007669"/>
    <property type="project" value="UniProtKB-KW"/>
</dbReference>
<dbReference type="PANTHER" id="PTHR46558">
    <property type="entry name" value="TRACRIPTIONAL REGULATORY PROTEIN-RELATED-RELATED"/>
    <property type="match status" value="1"/>
</dbReference>
<dbReference type="OrthoDB" id="9804312at2"/>
<organism evidence="3 4">
    <name type="scientific">Paenibacillus ginsengarvi</name>
    <dbReference type="NCBI Taxonomy" id="400777"/>
    <lineage>
        <taxon>Bacteria</taxon>
        <taxon>Bacillati</taxon>
        <taxon>Bacillota</taxon>
        <taxon>Bacilli</taxon>
        <taxon>Bacillales</taxon>
        <taxon>Paenibacillaceae</taxon>
        <taxon>Paenibacillus</taxon>
    </lineage>
</organism>
<dbReference type="SUPFAM" id="SSF47413">
    <property type="entry name" value="lambda repressor-like DNA-binding domains"/>
    <property type="match status" value="1"/>
</dbReference>
<keyword evidence="1" id="KW-0238">DNA-binding</keyword>
<dbReference type="EMBL" id="RBAH01000046">
    <property type="protein sequence ID" value="RKN63001.1"/>
    <property type="molecule type" value="Genomic_DNA"/>
</dbReference>
<dbReference type="AlphaFoldDB" id="A0A3B0ARH5"/>
<accession>A0A3B0ARH5</accession>
<dbReference type="Pfam" id="PF01381">
    <property type="entry name" value="HTH_3"/>
    <property type="match status" value="1"/>
</dbReference>
<dbReference type="RefSeq" id="WP_120751828.1">
    <property type="nucleotide sequence ID" value="NZ_RBAH01000046.1"/>
</dbReference>
<proteinExistence type="predicted"/>
<protein>
    <submittedName>
        <fullName evidence="3">XRE family transcriptional regulator</fullName>
    </submittedName>
</protein>
<dbReference type="CDD" id="cd00093">
    <property type="entry name" value="HTH_XRE"/>
    <property type="match status" value="1"/>
</dbReference>
<name>A0A3B0ARH5_9BACL</name>
<dbReference type="InterPro" id="IPR010982">
    <property type="entry name" value="Lambda_DNA-bd_dom_sf"/>
</dbReference>
<dbReference type="InterPro" id="IPR001387">
    <property type="entry name" value="Cro/C1-type_HTH"/>
</dbReference>
<evidence type="ECO:0000313" key="3">
    <source>
        <dbReference type="EMBL" id="RKN63001.1"/>
    </source>
</evidence>
<gene>
    <name evidence="3" type="ORF">D7M11_34570</name>
</gene>
<dbReference type="Gene3D" id="1.10.260.40">
    <property type="entry name" value="lambda repressor-like DNA-binding domains"/>
    <property type="match status" value="1"/>
</dbReference>